<keyword evidence="1" id="KW-0479">Metal-binding</keyword>
<dbReference type="CDD" id="cd12148">
    <property type="entry name" value="fungal_TF_MHR"/>
    <property type="match status" value="1"/>
</dbReference>
<dbReference type="Proteomes" id="UP000253551">
    <property type="component" value="Unassembled WGS sequence"/>
</dbReference>
<evidence type="ECO:0000256" key="6">
    <source>
        <dbReference type="ARBA" id="ARBA00023242"/>
    </source>
</evidence>
<dbReference type="GO" id="GO:0006351">
    <property type="term" value="P:DNA-templated transcription"/>
    <property type="evidence" value="ECO:0007669"/>
    <property type="project" value="InterPro"/>
</dbReference>
<feature type="region of interest" description="Disordered" evidence="7">
    <location>
        <begin position="79"/>
        <end position="103"/>
    </location>
</feature>
<feature type="domain" description="Xylanolytic transcriptional activator regulatory" evidence="8">
    <location>
        <begin position="270"/>
        <end position="343"/>
    </location>
</feature>
<dbReference type="PANTHER" id="PTHR31313">
    <property type="entry name" value="TY1 ENHANCER ACTIVATOR"/>
    <property type="match status" value="1"/>
</dbReference>
<evidence type="ECO:0000256" key="5">
    <source>
        <dbReference type="ARBA" id="ARBA00023163"/>
    </source>
</evidence>
<evidence type="ECO:0000313" key="9">
    <source>
        <dbReference type="EMBL" id="RCH92448.1"/>
    </source>
</evidence>
<evidence type="ECO:0000313" key="10">
    <source>
        <dbReference type="Proteomes" id="UP000253551"/>
    </source>
</evidence>
<keyword evidence="6" id="KW-0539">Nucleus</keyword>
<keyword evidence="4" id="KW-0238">DNA-binding</keyword>
<name>A0A367JR99_RHIST</name>
<dbReference type="InterPro" id="IPR051615">
    <property type="entry name" value="Transcr_Regulatory_Elem"/>
</dbReference>
<dbReference type="AlphaFoldDB" id="A0A367JR99"/>
<keyword evidence="10" id="KW-1185">Reference proteome</keyword>
<reference evidence="9 10" key="1">
    <citation type="journal article" date="2018" name="G3 (Bethesda)">
        <title>Phylogenetic and Phylogenomic Definition of Rhizopus Species.</title>
        <authorList>
            <person name="Gryganskyi A.P."/>
            <person name="Golan J."/>
            <person name="Dolatabadi S."/>
            <person name="Mondo S."/>
            <person name="Robb S."/>
            <person name="Idnurm A."/>
            <person name="Muszewska A."/>
            <person name="Steczkiewicz K."/>
            <person name="Masonjones S."/>
            <person name="Liao H.L."/>
            <person name="Gajdeczka M.T."/>
            <person name="Anike F."/>
            <person name="Vuek A."/>
            <person name="Anishchenko I.M."/>
            <person name="Voigt K."/>
            <person name="de Hoog G.S."/>
            <person name="Smith M.E."/>
            <person name="Heitman J."/>
            <person name="Vilgalys R."/>
            <person name="Stajich J.E."/>
        </authorList>
    </citation>
    <scope>NUCLEOTIDE SEQUENCE [LARGE SCALE GENOMIC DNA]</scope>
    <source>
        <strain evidence="9 10">LSU 92-RS-03</strain>
    </source>
</reference>
<sequence>RGPPKGYIEAIENRLYKLENLLVDLSKKGEIQSTTLLNELNSPLETPFGEQIRARPVRRVPKSERNKVFFWQQDKAGKKKRESLWTEQPPPPPPEEEESVDEGVGQLAMDANGQVRYLGKSSGYYLLQSSRTYQNGAFHFANYGKRRKRIVQGADPLELPPKDLSEHLISLYFTHFYTFLPLFFRRQIFSSVDQSVTPLLLNSIYAVASRISPDLRVRTDPSLPDTAGEIFFERAERLLDESYDKPSISTVQSLLLLASHQHGTMKSARAWLYSGMAFRMAQDLGLHRNCDHWNIPPEECERRKRVFWCCYIVDRLGSAMYGRATTFEERDCDVPFPSMDDNDLLSSQPPIRLLENFINLIKLCDILGHVLKSIYYVRSLQHTAAKQADSVVTTLNKRLHQWHDQLPSALKVHTKSDEPPCVAVCQLHQIYYTTLILLHRLFIPGPNQSAPIPSLLPCASICASAADSILSISHHLLEHNRLAYVMNYAVYYVFTAGVAFLRDASGQNERSSEAKGKVNQCMQVLDEIEPTWVTASKTCQIIAELSGLQERQLLPNTSDGSEPLYMMYPQMDPFAAPNIIPLDTKPYWDSFDWNTFSTEKQHLIHTDQQVDILSGMESEKPPRFLNYVQHRTLSHDTEEGGRPSLNNNKEDASAYYW</sequence>
<feature type="compositionally biased region" description="Basic and acidic residues" evidence="7">
    <location>
        <begin position="648"/>
        <end position="657"/>
    </location>
</feature>
<proteinExistence type="predicted"/>
<evidence type="ECO:0000256" key="1">
    <source>
        <dbReference type="ARBA" id="ARBA00022723"/>
    </source>
</evidence>
<dbReference type="PANTHER" id="PTHR31313:SF81">
    <property type="entry name" value="TY1 ENHANCER ACTIVATOR"/>
    <property type="match status" value="1"/>
</dbReference>
<evidence type="ECO:0000256" key="4">
    <source>
        <dbReference type="ARBA" id="ARBA00023125"/>
    </source>
</evidence>
<dbReference type="SMART" id="SM00906">
    <property type="entry name" value="Fungal_trans"/>
    <property type="match status" value="1"/>
</dbReference>
<keyword evidence="3" id="KW-0805">Transcription regulation</keyword>
<keyword evidence="2" id="KW-0862">Zinc</keyword>
<evidence type="ECO:0000256" key="2">
    <source>
        <dbReference type="ARBA" id="ARBA00022833"/>
    </source>
</evidence>
<dbReference type="STRING" id="4846.A0A367JR99"/>
<comment type="caution">
    <text evidence="9">The sequence shown here is derived from an EMBL/GenBank/DDBJ whole genome shotgun (WGS) entry which is preliminary data.</text>
</comment>
<feature type="region of interest" description="Disordered" evidence="7">
    <location>
        <begin position="634"/>
        <end position="657"/>
    </location>
</feature>
<organism evidence="9 10">
    <name type="scientific">Rhizopus stolonifer</name>
    <name type="common">Rhizopus nigricans</name>
    <dbReference type="NCBI Taxonomy" id="4846"/>
    <lineage>
        <taxon>Eukaryota</taxon>
        <taxon>Fungi</taxon>
        <taxon>Fungi incertae sedis</taxon>
        <taxon>Mucoromycota</taxon>
        <taxon>Mucoromycotina</taxon>
        <taxon>Mucoromycetes</taxon>
        <taxon>Mucorales</taxon>
        <taxon>Mucorineae</taxon>
        <taxon>Rhizopodaceae</taxon>
        <taxon>Rhizopus</taxon>
    </lineage>
</organism>
<dbReference type="Pfam" id="PF04082">
    <property type="entry name" value="Fungal_trans"/>
    <property type="match status" value="1"/>
</dbReference>
<feature type="non-terminal residue" evidence="9">
    <location>
        <position position="1"/>
    </location>
</feature>
<dbReference type="GO" id="GO:0003677">
    <property type="term" value="F:DNA binding"/>
    <property type="evidence" value="ECO:0007669"/>
    <property type="project" value="UniProtKB-KW"/>
</dbReference>
<accession>A0A367JR99</accession>
<evidence type="ECO:0000259" key="8">
    <source>
        <dbReference type="SMART" id="SM00906"/>
    </source>
</evidence>
<keyword evidence="5" id="KW-0804">Transcription</keyword>
<protein>
    <recommendedName>
        <fullName evidence="8">Xylanolytic transcriptional activator regulatory domain-containing protein</fullName>
    </recommendedName>
</protein>
<gene>
    <name evidence="9" type="ORF">CU098_002643</name>
</gene>
<dbReference type="GO" id="GO:0008270">
    <property type="term" value="F:zinc ion binding"/>
    <property type="evidence" value="ECO:0007669"/>
    <property type="project" value="InterPro"/>
</dbReference>
<evidence type="ECO:0000256" key="3">
    <source>
        <dbReference type="ARBA" id="ARBA00023015"/>
    </source>
</evidence>
<dbReference type="OrthoDB" id="39175at2759"/>
<dbReference type="InterPro" id="IPR007219">
    <property type="entry name" value="XnlR_reg_dom"/>
</dbReference>
<dbReference type="EMBL" id="PJQM01002837">
    <property type="protein sequence ID" value="RCH92448.1"/>
    <property type="molecule type" value="Genomic_DNA"/>
</dbReference>
<evidence type="ECO:0000256" key="7">
    <source>
        <dbReference type="SAM" id="MobiDB-lite"/>
    </source>
</evidence>